<keyword evidence="4" id="KW-1185">Reference proteome</keyword>
<dbReference type="Proteomes" id="UP000318571">
    <property type="component" value="Chromosome 12"/>
</dbReference>
<dbReference type="AlphaFoldDB" id="A0A553PTP5"/>
<accession>A0A553PTP5</accession>
<comment type="caution">
    <text evidence="3">The sequence shown here is derived from an EMBL/GenBank/DDBJ whole genome shotgun (WGS) entry which is preliminary data.</text>
</comment>
<protein>
    <submittedName>
        <fullName evidence="3">Uncharacterized protein</fullName>
    </submittedName>
</protein>
<evidence type="ECO:0000256" key="2">
    <source>
        <dbReference type="SAM" id="Phobius"/>
    </source>
</evidence>
<keyword evidence="2" id="KW-0812">Transmembrane</keyword>
<feature type="region of interest" description="Disordered" evidence="1">
    <location>
        <begin position="1"/>
        <end position="35"/>
    </location>
</feature>
<dbReference type="EMBL" id="VCGU01000001">
    <property type="protein sequence ID" value="TRY81053.1"/>
    <property type="molecule type" value="Genomic_DNA"/>
</dbReference>
<reference evidence="3 4" key="1">
    <citation type="journal article" date="2018" name="Nat. Ecol. Evol.">
        <title>Genomic signatures of mitonuclear coevolution across populations of Tigriopus californicus.</title>
        <authorList>
            <person name="Barreto F.S."/>
            <person name="Watson E.T."/>
            <person name="Lima T.G."/>
            <person name="Willett C.S."/>
            <person name="Edmands S."/>
            <person name="Li W."/>
            <person name="Burton R.S."/>
        </authorList>
    </citation>
    <scope>NUCLEOTIDE SEQUENCE [LARGE SCALE GENOMIC DNA]</scope>
    <source>
        <strain evidence="3 4">San Diego</strain>
    </source>
</reference>
<dbReference type="InterPro" id="IPR005049">
    <property type="entry name" value="STL-like"/>
</dbReference>
<evidence type="ECO:0000313" key="3">
    <source>
        <dbReference type="EMBL" id="TRY81053.1"/>
    </source>
</evidence>
<keyword evidence="2" id="KW-1133">Transmembrane helix</keyword>
<keyword evidence="2" id="KW-0472">Membrane</keyword>
<organism evidence="3 4">
    <name type="scientific">Tigriopus californicus</name>
    <name type="common">Marine copepod</name>
    <dbReference type="NCBI Taxonomy" id="6832"/>
    <lineage>
        <taxon>Eukaryota</taxon>
        <taxon>Metazoa</taxon>
        <taxon>Ecdysozoa</taxon>
        <taxon>Arthropoda</taxon>
        <taxon>Crustacea</taxon>
        <taxon>Multicrustacea</taxon>
        <taxon>Hexanauplia</taxon>
        <taxon>Copepoda</taxon>
        <taxon>Harpacticoida</taxon>
        <taxon>Harpacticidae</taxon>
        <taxon>Tigriopus</taxon>
    </lineage>
</organism>
<feature type="region of interest" description="Disordered" evidence="1">
    <location>
        <begin position="837"/>
        <end position="859"/>
    </location>
</feature>
<feature type="compositionally biased region" description="Basic and acidic residues" evidence="1">
    <location>
        <begin position="14"/>
        <end position="35"/>
    </location>
</feature>
<feature type="transmembrane region" description="Helical" evidence="2">
    <location>
        <begin position="55"/>
        <end position="76"/>
    </location>
</feature>
<evidence type="ECO:0000313" key="4">
    <source>
        <dbReference type="Proteomes" id="UP000318571"/>
    </source>
</evidence>
<name>A0A553PTP5_TIGCA</name>
<dbReference type="PANTHER" id="PTHR31362:SF0">
    <property type="entry name" value="EXOSTOSIN DOMAIN-CONTAINING PROTEIN-RELATED"/>
    <property type="match status" value="1"/>
</dbReference>
<dbReference type="STRING" id="6832.A0A553PTP5"/>
<evidence type="ECO:0000256" key="1">
    <source>
        <dbReference type="SAM" id="MobiDB-lite"/>
    </source>
</evidence>
<proteinExistence type="predicted"/>
<feature type="compositionally biased region" description="Acidic residues" evidence="1">
    <location>
        <begin position="840"/>
        <end position="850"/>
    </location>
</feature>
<dbReference type="OrthoDB" id="6346751at2759"/>
<sequence length="1064" mass="120434">MSSSKAGYDVSPPLDKKTMSEAEKGQSDDPSKIEPPRRVPCPWCPDVDCGTAKWAILRFVGLCMVALLILCFAYVLKSTNSGSEKQNLEDVYAVGDPIYARDLWLVIELPSDERGRRTHLGKKMARHVCSAIRAGQAVGWTPLVVGGRSTCCRSAFCWHLHPLDIAKMNHTSSMHFMDSNHDIQSALRTAAFLAAIKRGAHFIYHANPEVYVRAKLKPSEYREELEYQLRKMTLGISVGLVKDNPSAKYTFDPYGHFGPDQANKRLKREMDEQSTEPAEDYIIHKYKICEITPPSLEKFLDTDGYSLDTAAPAITLPGEISSPFDSRNTLFGRDAFWSLLLLPLEEQEGAPSRDNYVIRSILGQTVLAEVAGSTKFSMARTALSSNVKELSQFGPRVHQFLDFVNGWSCPSSTALYCLNALISDLVANNILEEEAADVADMWVKDLLHVRYKDIPRRRSSNGYTHTPCIGDDALFNVYFHPAIQYQAPRSPKALTLTEEEGRSLSTTQLNRQVTNQVVQRLCPTVSVESAFKECAKCNRHENILLIVTFNKKDYSNIPLFEVMYRHHFQNILYCGPPDEKVDKYMEQYNGIQGTYFSFLPAHSKTGYECLLGAIEMGFNVDGYMVAAHDTLINSWNFGNLDSSSIWHGNDHVQDILPDNIEEIDPEGGKVMKSTTGILRALEFLEDVLLKSPPVARMKEHMDEDRRRRRYKRDTLEDTTIVPETLDSDYTGDEEMEMDMHIAEMEEQGMDTDAINDQLDTMSLIESENDTEALGSSGASKNWHISLFGEIIQDTEDELLLQVLADDTERLLESLNDTTASSKLYRNVTELLFHPANFVNEDQDEQEDTTESVEPASPSKNETIDHFNDMMFDIHKVYKSISEKLNFWQSLVKSGKRNVALTSDEDGGMLKKDLEQFQCDVATNSEICHLVADFFQVLESNEGANFRLFYDDLPIYYVPSKFKDKLYLMANLFTKYHVADEMAFPLLLRGLTDSTTWTNLIRAEMVNATSSPSIDRPEDLLLGNAELDSRTEQIRELEAAHYIYPTNIGDILTNDNMRNVICRNF</sequence>
<gene>
    <name evidence="3" type="ORF">TCAL_09447</name>
</gene>
<dbReference type="PANTHER" id="PTHR31362">
    <property type="entry name" value="GLYCOSYLTRANSFERASE STELLO1-RELATED"/>
    <property type="match status" value="1"/>
</dbReference>